<feature type="transmembrane region" description="Helical" evidence="7">
    <location>
        <begin position="294"/>
        <end position="314"/>
    </location>
</feature>
<evidence type="ECO:0000259" key="8">
    <source>
        <dbReference type="Pfam" id="PF00361"/>
    </source>
</evidence>
<feature type="transmembrane region" description="Helical" evidence="7">
    <location>
        <begin position="320"/>
        <end position="337"/>
    </location>
</feature>
<dbReference type="Proteomes" id="UP000705823">
    <property type="component" value="Unassembled WGS sequence"/>
</dbReference>
<accession>A0A8J8P7U5</accession>
<feature type="transmembrane region" description="Helical" evidence="7">
    <location>
        <begin position="106"/>
        <end position="124"/>
    </location>
</feature>
<evidence type="ECO:0000256" key="2">
    <source>
        <dbReference type="ARBA" id="ARBA00022475"/>
    </source>
</evidence>
<keyword evidence="2" id="KW-1003">Cell membrane</keyword>
<dbReference type="OrthoDB" id="198789at2157"/>
<feature type="transmembrane region" description="Helical" evidence="7">
    <location>
        <begin position="583"/>
        <end position="600"/>
    </location>
</feature>
<dbReference type="NCBIfam" id="NF009310">
    <property type="entry name" value="PRK12668.1"/>
    <property type="match status" value="1"/>
</dbReference>
<dbReference type="InterPro" id="IPR001750">
    <property type="entry name" value="ND/Mrp_TM"/>
</dbReference>
<dbReference type="InterPro" id="IPR052175">
    <property type="entry name" value="ComplexI-like_HydComp"/>
</dbReference>
<feature type="transmembrane region" description="Helical" evidence="7">
    <location>
        <begin position="231"/>
        <end position="251"/>
    </location>
</feature>
<comment type="caution">
    <text evidence="9">The sequence shown here is derived from an EMBL/GenBank/DDBJ whole genome shotgun (WGS) entry which is preliminary data.</text>
</comment>
<comment type="subcellular location">
    <subcellularLocation>
        <location evidence="1">Cell membrane</location>
        <topology evidence="1">Multi-pass membrane protein</topology>
    </subcellularLocation>
</comment>
<dbReference type="PANTHER" id="PTHR42682">
    <property type="entry name" value="HYDROGENASE-4 COMPONENT F"/>
    <property type="match status" value="1"/>
</dbReference>
<feature type="transmembrane region" description="Helical" evidence="7">
    <location>
        <begin position="357"/>
        <end position="384"/>
    </location>
</feature>
<dbReference type="PANTHER" id="PTHR42682:SF4">
    <property type="entry name" value="NADH-UBIQUINONE_PLASTOQUINONE"/>
    <property type="match status" value="1"/>
</dbReference>
<evidence type="ECO:0000256" key="5">
    <source>
        <dbReference type="ARBA" id="ARBA00023002"/>
    </source>
</evidence>
<feature type="transmembrane region" description="Helical" evidence="7">
    <location>
        <begin position="199"/>
        <end position="219"/>
    </location>
</feature>
<keyword evidence="3 7" id="KW-0812">Transmembrane</keyword>
<evidence type="ECO:0000313" key="10">
    <source>
        <dbReference type="Proteomes" id="UP000705823"/>
    </source>
</evidence>
<dbReference type="EMBL" id="RKLU01000008">
    <property type="protein sequence ID" value="TQQ78751.1"/>
    <property type="molecule type" value="Genomic_DNA"/>
</dbReference>
<sequence>MATALTTVSAGALTAVPPVVVLLAVAILVVLLPRRAGHALGVGASALTLAWVWTVPSGAYLQTQFLGFDAVLFNVDQFSRLMGIIFALIGIVAVLYSYASEAESTQTGIALSYVATSFGAVFAGDWLTLIFFWELMAVTSTLLVWHYKGKAIRAGYRYAIFHGISGTLLMAAILQTYVAKGTFLFASVPGGPEVAGITAGLPAALAAIGIGVNVGFIGLHTWLPDTYPRPHIAASVFLCVFTTKTGVYGMYRAFPEGSLAIAYMGGAMAVFGATYALFQNDMRRLLSYHIQSQVGYMIAGVGIGGALAQAGAFAHVFNHILYKGLLFMTAGVVIYRTGEENLEKLGGLARQMPITTVAFTIAALSIAGFPGFNGFVSKGIVLSASHYNFIDGPLAFADRTTLEWLLLLGGVGTFMSFIKFGYYAFFHGSYDGSVLDANRGQSIAMLSVAALCIYYGVVDSALFALLPYDVTSAALEHPYTTYTVDHIVEGMALAVVGLIGFATIKKPLSKLGRIPDVDTIYNPTMFYGSRGLVIGVTELWADVDNIVMKAVSSAKQVGTNPQAFVQRVTGIDSVTLRTGIGRGVFLLTVLVVVALAVLLMN</sequence>
<evidence type="ECO:0000256" key="1">
    <source>
        <dbReference type="ARBA" id="ARBA00004651"/>
    </source>
</evidence>
<feature type="transmembrane region" description="Helical" evidence="7">
    <location>
        <begin position="12"/>
        <end position="32"/>
    </location>
</feature>
<feature type="transmembrane region" description="Helical" evidence="7">
    <location>
        <begin position="159"/>
        <end position="179"/>
    </location>
</feature>
<feature type="transmembrane region" description="Helical" evidence="7">
    <location>
        <begin position="404"/>
        <end position="422"/>
    </location>
</feature>
<feature type="transmembrane region" description="Helical" evidence="7">
    <location>
        <begin position="443"/>
        <end position="466"/>
    </location>
</feature>
<organism evidence="9 10">
    <name type="scientific">Halonotius terrestris</name>
    <dbReference type="NCBI Taxonomy" id="2487750"/>
    <lineage>
        <taxon>Archaea</taxon>
        <taxon>Methanobacteriati</taxon>
        <taxon>Methanobacteriota</taxon>
        <taxon>Stenosarchaea group</taxon>
        <taxon>Halobacteria</taxon>
        <taxon>Halobacteriales</taxon>
        <taxon>Haloferacaceae</taxon>
        <taxon>Halonotius</taxon>
    </lineage>
</organism>
<evidence type="ECO:0000256" key="7">
    <source>
        <dbReference type="SAM" id="Phobius"/>
    </source>
</evidence>
<reference evidence="9" key="1">
    <citation type="submission" date="2019-02" db="EMBL/GenBank/DDBJ databases">
        <title>Halonotius sp. a new haloarchaeum isolated from saline soil.</title>
        <authorList>
            <person name="Duran-Viseras A."/>
            <person name="Sanchez-Porro C."/>
            <person name="Ventosa A."/>
        </authorList>
    </citation>
    <scope>NUCLEOTIDE SEQUENCE</scope>
    <source>
        <strain evidence="9">F15B</strain>
    </source>
</reference>
<dbReference type="AlphaFoldDB" id="A0A8J8P7U5"/>
<dbReference type="GO" id="GO:0016491">
    <property type="term" value="F:oxidoreductase activity"/>
    <property type="evidence" value="ECO:0007669"/>
    <property type="project" value="UniProtKB-KW"/>
</dbReference>
<keyword evidence="6 7" id="KW-0472">Membrane</keyword>
<keyword evidence="10" id="KW-1185">Reference proteome</keyword>
<proteinExistence type="predicted"/>
<dbReference type="Pfam" id="PF00361">
    <property type="entry name" value="Proton_antipo_M"/>
    <property type="match status" value="1"/>
</dbReference>
<feature type="transmembrane region" description="Helical" evidence="7">
    <location>
        <begin position="81"/>
        <end position="99"/>
    </location>
</feature>
<keyword evidence="5" id="KW-0560">Oxidoreductase</keyword>
<gene>
    <name evidence="9" type="ORF">EGH24_12980</name>
</gene>
<keyword evidence="4 7" id="KW-1133">Transmembrane helix</keyword>
<dbReference type="PRINTS" id="PR01434">
    <property type="entry name" value="NADHDHGNASE5"/>
</dbReference>
<feature type="transmembrane region" description="Helical" evidence="7">
    <location>
        <begin position="486"/>
        <end position="504"/>
    </location>
</feature>
<feature type="domain" description="NADH:quinone oxidoreductase/Mrp antiporter transmembrane" evidence="8">
    <location>
        <begin position="123"/>
        <end position="385"/>
    </location>
</feature>
<feature type="transmembrane region" description="Helical" evidence="7">
    <location>
        <begin position="130"/>
        <end position="147"/>
    </location>
</feature>
<feature type="transmembrane region" description="Helical" evidence="7">
    <location>
        <begin position="257"/>
        <end position="278"/>
    </location>
</feature>
<protein>
    <submittedName>
        <fullName evidence="9">Na(+)/H(+) antiporter subunit D</fullName>
    </submittedName>
</protein>
<feature type="transmembrane region" description="Helical" evidence="7">
    <location>
        <begin position="39"/>
        <end position="61"/>
    </location>
</feature>
<evidence type="ECO:0000256" key="3">
    <source>
        <dbReference type="ARBA" id="ARBA00022692"/>
    </source>
</evidence>
<dbReference type="GO" id="GO:0005886">
    <property type="term" value="C:plasma membrane"/>
    <property type="evidence" value="ECO:0007669"/>
    <property type="project" value="UniProtKB-SubCell"/>
</dbReference>
<dbReference type="RefSeq" id="WP_142980568.1">
    <property type="nucleotide sequence ID" value="NZ_RKLU01000008.1"/>
</dbReference>
<evidence type="ECO:0000313" key="9">
    <source>
        <dbReference type="EMBL" id="TQQ78751.1"/>
    </source>
</evidence>
<name>A0A8J8P7U5_9EURY</name>
<evidence type="ECO:0000256" key="6">
    <source>
        <dbReference type="ARBA" id="ARBA00023136"/>
    </source>
</evidence>
<evidence type="ECO:0000256" key="4">
    <source>
        <dbReference type="ARBA" id="ARBA00022989"/>
    </source>
</evidence>